<dbReference type="AlphaFoldDB" id="S2EAD8"/>
<proteinExistence type="predicted"/>
<dbReference type="Proteomes" id="UP000014065">
    <property type="component" value="Unassembled WGS sequence"/>
</dbReference>
<evidence type="ECO:0000313" key="1">
    <source>
        <dbReference type="EMBL" id="EPA06361.1"/>
    </source>
</evidence>
<keyword evidence="2" id="KW-1185">Reference proteome</keyword>
<gene>
    <name evidence="1" type="ORF">BG20_I2646</name>
</gene>
<evidence type="ECO:0000313" key="2">
    <source>
        <dbReference type="Proteomes" id="UP000014065"/>
    </source>
</evidence>
<sequence>MGENGTGKTDAQKAIWTRFVPTVASTGTVAVTQGGQNTTSNITVQKFSERAILTNSTTNPTGSVNALVVDLETTIGELRQSIRNPSTGPFHGFNFLNLDLRSISTTGTFDVYLLNSTTTNGRIINPATGLVRDYVGTLLIADNVSPQSLTLLNATETNARIIRNSNHTSNKLGWY</sequence>
<accession>S2EAD8</accession>
<dbReference type="EMBL" id="AHJG01000066">
    <property type="protein sequence ID" value="EPA06361.1"/>
    <property type="molecule type" value="Genomic_DNA"/>
</dbReference>
<comment type="caution">
    <text evidence="1">The sequence shown here is derived from an EMBL/GenBank/DDBJ whole genome shotgun (WGS) entry which is preliminary data.</text>
</comment>
<dbReference type="RefSeq" id="WP_010190309.1">
    <property type="nucleotide sequence ID" value="NZ_AHJG01000066.1"/>
</dbReference>
<name>S2EAD8_9ARCH</name>
<organism evidence="1 2">
    <name type="scientific">Candidatus Nitrosarchaeum limnium BG20</name>
    <dbReference type="NCBI Taxonomy" id="859192"/>
    <lineage>
        <taxon>Archaea</taxon>
        <taxon>Nitrososphaerota</taxon>
        <taxon>Nitrososphaeria</taxon>
        <taxon>Nitrosopumilales</taxon>
        <taxon>Nitrosopumilaceae</taxon>
        <taxon>Nitrosarchaeum</taxon>
    </lineage>
</organism>
<reference evidence="1 2" key="1">
    <citation type="journal article" date="2012" name="J. Bacteriol.">
        <title>Genome Sequence of "Candidatus Nitrosoarchaeum limnia" BG20, a Low-Salinity Ammonia-Oxidizing Archaeon from the San Francisco Bay Estuary.</title>
        <authorList>
            <person name="Mosier A.C."/>
            <person name="Allen E.E."/>
            <person name="Kim M."/>
            <person name="Ferriera S."/>
            <person name="Francis C.A."/>
        </authorList>
    </citation>
    <scope>NUCLEOTIDE SEQUENCE [LARGE SCALE GENOMIC DNA]</scope>
    <source>
        <strain evidence="1 2">BG20</strain>
    </source>
</reference>
<protein>
    <submittedName>
        <fullName evidence="1">Uncharacterized protein</fullName>
    </submittedName>
</protein>